<evidence type="ECO:0000313" key="8">
    <source>
        <dbReference type="Proteomes" id="UP000059188"/>
    </source>
</evidence>
<dbReference type="STRING" id="1108050.A0A0B7FJW5"/>
<dbReference type="PROSITE" id="PS50219">
    <property type="entry name" value="CNH"/>
    <property type="match status" value="1"/>
</dbReference>
<dbReference type="Proteomes" id="UP000059188">
    <property type="component" value="Unassembled WGS sequence"/>
</dbReference>
<feature type="domain" description="CNH" evidence="6">
    <location>
        <begin position="69"/>
        <end position="357"/>
    </location>
</feature>
<evidence type="ECO:0000256" key="3">
    <source>
        <dbReference type="ARBA" id="ARBA00022490"/>
    </source>
</evidence>
<gene>
    <name evidence="7" type="ORF">RSOLAG1IB_03027</name>
</gene>
<evidence type="ECO:0000313" key="7">
    <source>
        <dbReference type="EMBL" id="CEL58281.1"/>
    </source>
</evidence>
<dbReference type="PANTHER" id="PTHR12894">
    <property type="entry name" value="CNH DOMAIN CONTAINING"/>
    <property type="match status" value="1"/>
</dbReference>
<evidence type="ECO:0000256" key="1">
    <source>
        <dbReference type="ARBA" id="ARBA00004496"/>
    </source>
</evidence>
<organism evidence="7 8">
    <name type="scientific">Thanatephorus cucumeris (strain AG1-IB / isolate 7/3/14)</name>
    <name type="common">Lettuce bottom rot fungus</name>
    <name type="synonym">Rhizoctonia solani</name>
    <dbReference type="NCBI Taxonomy" id="1108050"/>
    <lineage>
        <taxon>Eukaryota</taxon>
        <taxon>Fungi</taxon>
        <taxon>Dikarya</taxon>
        <taxon>Basidiomycota</taxon>
        <taxon>Agaricomycotina</taxon>
        <taxon>Agaricomycetes</taxon>
        <taxon>Cantharellales</taxon>
        <taxon>Ceratobasidiaceae</taxon>
        <taxon>Rhizoctonia</taxon>
        <taxon>Rhizoctonia solani AG-1</taxon>
    </lineage>
</organism>
<sequence>MAAIDPLAVPPFQLQSLLKDINPHVGDLLDLGQSRDPPTPTVSSPLDLFARVSNSAIGKSTARPQQQAQVNVRCAQALGRDVYVGNSDGTLVRYSLQDYGSSRDRDSYQVTARQTLTSRRPIDQIVLIPCIAKLIVFSANTLHFYTLPGIEPVPQALIQSMTRVQAFAVDEQVMRLPPPNHQGPPTAEPVGLCVFIRGQIRMFTLRERLLHIKDVPIPPGLTVPRRWGSTVCCADAENYNILGLDNLSFLPVMPLPGLTAPGSLPRIIPSGDGGFIVLQASGGGSIAVFLTAGGDPGGALIEMPRFPIDIALDPPHFIALLPNNTIEIHNYTQQPAKIVQIIPRPEDFAPHTLCMSGGSGYLISAGERDSKLSITHVPLPLNNPENKKESQTSEDALEGQPGSGLTPPPTPVPPPKDHTPTSYARSRILLTSNNAIQSLVPTTLLSQAESLLGAGREKDVIRLLDIVRKKTGDEYQDVQLRYIYTQLGYTKLSETHFEEAGNYFFRAEIDARALIRLFPDLCEGLLEYNNPEETIPTFKGLEETVRNVKAVEETVRNYSPHLGEGEEPLVTLRDILMGNSRDMLRAFLHKTRNRKRYGGPQMRRMHEDASIWKAVDTVLARLFAEAGETTELLDLIKDSTSLTIDAVETAFVKHRQFQALVALCAKLGDEVHLISVLTKLHDGEYVDATGGVKEPFERVVQILNRTQDVALLQRYGIWVLKHDPALGLKIFTSRTIPKIDDAAVLADMQSVNALAAGRFLEHVVLNKRSSDSNLHNQLVVRYFDEAIATLEKPGVQNLFSEISQEYVKLPPRPFLLYIANNDAIPEALDVRIRLALFLQGSNLYNPRTVREKLQASSISEIFSYERAIIDGKLGHHRKALTILVHEVHDSVSAEAYCALGGVVIPPKVANSVGDRRGMQPHAWLVSTGSRRAAPVTEEKRRELLKTLMEVYTLGGETTAVQTAQLLNSQARNFDAVQVLEAIPDSWSLSVVSSFLERSLRRTIHDSREGMILKHISAGQNLIAVDNAMQVIKDEGYVVEEADDDDDGDSDAVLRQDPLDLDGPSSLVSEGLRRKEGWNEDDIPIP</sequence>
<dbReference type="EMBL" id="LN679102">
    <property type="protein sequence ID" value="CEL58281.1"/>
    <property type="molecule type" value="Genomic_DNA"/>
</dbReference>
<dbReference type="AlphaFoldDB" id="A0A0B7FJW5"/>
<dbReference type="OrthoDB" id="5325112at2759"/>
<comment type="subcellular location">
    <subcellularLocation>
        <location evidence="1">Cytoplasm</location>
    </subcellularLocation>
</comment>
<feature type="region of interest" description="Disordered" evidence="5">
    <location>
        <begin position="1040"/>
        <end position="1085"/>
    </location>
</feature>
<reference evidence="7 8" key="1">
    <citation type="submission" date="2014-11" db="EMBL/GenBank/DDBJ databases">
        <authorList>
            <person name="Wibberg Daniel"/>
        </authorList>
    </citation>
    <scope>NUCLEOTIDE SEQUENCE [LARGE SCALE GENOMIC DNA]</scope>
    <source>
        <strain evidence="7">Rhizoctonia solani AG1-IB 7/3/14</strain>
    </source>
</reference>
<feature type="region of interest" description="Disordered" evidence="5">
    <location>
        <begin position="376"/>
        <end position="422"/>
    </location>
</feature>
<dbReference type="GO" id="GO:0006914">
    <property type="term" value="P:autophagy"/>
    <property type="evidence" value="ECO:0007669"/>
    <property type="project" value="TreeGrafter"/>
</dbReference>
<proteinExistence type="predicted"/>
<keyword evidence="8" id="KW-1185">Reference proteome</keyword>
<dbReference type="InterPro" id="IPR001180">
    <property type="entry name" value="CNH_dom"/>
</dbReference>
<keyword evidence="4" id="KW-0653">Protein transport</keyword>
<evidence type="ECO:0000256" key="2">
    <source>
        <dbReference type="ARBA" id="ARBA00022448"/>
    </source>
</evidence>
<keyword evidence="7" id="KW-0675">Receptor</keyword>
<dbReference type="GO" id="GO:0016020">
    <property type="term" value="C:membrane"/>
    <property type="evidence" value="ECO:0007669"/>
    <property type="project" value="TreeGrafter"/>
</dbReference>
<keyword evidence="2" id="KW-0813">Transport</keyword>
<dbReference type="InterPro" id="IPR032914">
    <property type="entry name" value="Vam6/VPS39/TRAP1"/>
</dbReference>
<keyword evidence="3" id="KW-0963">Cytoplasm</keyword>
<dbReference type="SUPFAM" id="SSF101908">
    <property type="entry name" value="Putative isomerase YbhE"/>
    <property type="match status" value="1"/>
</dbReference>
<evidence type="ECO:0000256" key="4">
    <source>
        <dbReference type="ARBA" id="ARBA00022927"/>
    </source>
</evidence>
<dbReference type="PANTHER" id="PTHR12894:SF27">
    <property type="entry name" value="TRANSFORMING GROWTH FACTOR-BETA RECEPTOR-ASSOCIATED PROTEIN 1"/>
    <property type="match status" value="1"/>
</dbReference>
<name>A0A0B7FJW5_THACB</name>
<evidence type="ECO:0000259" key="6">
    <source>
        <dbReference type="PROSITE" id="PS50219"/>
    </source>
</evidence>
<dbReference type="GO" id="GO:0005737">
    <property type="term" value="C:cytoplasm"/>
    <property type="evidence" value="ECO:0007669"/>
    <property type="project" value="UniProtKB-SubCell"/>
</dbReference>
<evidence type="ECO:0000256" key="5">
    <source>
        <dbReference type="SAM" id="MobiDB-lite"/>
    </source>
</evidence>
<accession>A0A0B7FJW5</accession>
<dbReference type="GO" id="GO:0015031">
    <property type="term" value="P:protein transport"/>
    <property type="evidence" value="ECO:0007669"/>
    <property type="project" value="UniProtKB-KW"/>
</dbReference>
<feature type="compositionally biased region" description="Acidic residues" evidence="5">
    <location>
        <begin position="1040"/>
        <end position="1049"/>
    </location>
</feature>
<protein>
    <submittedName>
        <fullName evidence="7">Transforming growth factor-beta receptor-associated protein 1</fullName>
    </submittedName>
</protein>
<dbReference type="GO" id="GO:0034058">
    <property type="term" value="P:endosomal vesicle fusion"/>
    <property type="evidence" value="ECO:0007669"/>
    <property type="project" value="TreeGrafter"/>
</dbReference>